<dbReference type="GO" id="GO:0005524">
    <property type="term" value="F:ATP binding"/>
    <property type="evidence" value="ECO:0007669"/>
    <property type="project" value="UniProtKB-KW"/>
</dbReference>
<feature type="domain" description="Aminoacyl-tRNA synthetase class Ia" evidence="10">
    <location>
        <begin position="9"/>
        <end position="495"/>
    </location>
</feature>
<dbReference type="Pfam" id="PF19302">
    <property type="entry name" value="DUF5915"/>
    <property type="match status" value="1"/>
</dbReference>
<keyword evidence="4 9" id="KW-0067">ATP-binding</keyword>
<evidence type="ECO:0000256" key="5">
    <source>
        <dbReference type="ARBA" id="ARBA00022917"/>
    </source>
</evidence>
<keyword evidence="3 9" id="KW-0547">Nucleotide-binding</keyword>
<dbReference type="KEGG" id="neq:NEQ230"/>
<keyword evidence="5 9" id="KW-0648">Protein biosynthesis</keyword>
<dbReference type="EnsemblBacteria" id="AAR39083">
    <property type="protein sequence ID" value="AAR39083"/>
    <property type="gene ID" value="NEQ230"/>
</dbReference>
<dbReference type="Gene3D" id="3.90.740.10">
    <property type="entry name" value="Valyl/Leucyl/Isoleucyl-tRNA synthetase, editing domain"/>
    <property type="match status" value="1"/>
</dbReference>
<evidence type="ECO:0000256" key="8">
    <source>
        <dbReference type="NCBIfam" id="TIGR00392"/>
    </source>
</evidence>
<dbReference type="HOGENOM" id="CLU_001493_1_1_2"/>
<keyword evidence="13" id="KW-1185">Reference proteome</keyword>
<dbReference type="PANTHER" id="PTHR42780:SF1">
    <property type="entry name" value="ISOLEUCINE--TRNA LIGASE, CYTOPLASMIC"/>
    <property type="match status" value="1"/>
</dbReference>
<dbReference type="STRING" id="228908.NEQ230"/>
<dbReference type="Gene3D" id="1.10.730.10">
    <property type="entry name" value="Isoleucyl-tRNA Synthetase, Domain 1"/>
    <property type="match status" value="1"/>
</dbReference>
<accession>Q74NE3</accession>
<dbReference type="EMBL" id="AE017199">
    <property type="protein sequence ID" value="AAR39083.1"/>
    <property type="molecule type" value="Genomic_DNA"/>
</dbReference>
<dbReference type="InterPro" id="IPR001412">
    <property type="entry name" value="aa-tRNA-synth_I_CS"/>
</dbReference>
<dbReference type="CDD" id="cd07961">
    <property type="entry name" value="Anticodon_Ia_Ile_ABEc"/>
    <property type="match status" value="1"/>
</dbReference>
<evidence type="ECO:0000256" key="2">
    <source>
        <dbReference type="ARBA" id="ARBA00022598"/>
    </source>
</evidence>
<dbReference type="CDD" id="cd00818">
    <property type="entry name" value="IleRS_core"/>
    <property type="match status" value="1"/>
</dbReference>
<organism evidence="12 13">
    <name type="scientific">Nanoarchaeum equitans (strain Kin4-M)</name>
    <dbReference type="NCBI Taxonomy" id="228908"/>
    <lineage>
        <taxon>Archaea</taxon>
        <taxon>Nanobdellota</taxon>
        <taxon>Candidatus Nanoarchaeia</taxon>
        <taxon>Nanoarchaeales</taxon>
        <taxon>Nanoarchaeaceae</taxon>
        <taxon>Nanoarchaeum</taxon>
    </lineage>
</organism>
<dbReference type="InterPro" id="IPR014729">
    <property type="entry name" value="Rossmann-like_a/b/a_fold"/>
</dbReference>
<evidence type="ECO:0000256" key="7">
    <source>
        <dbReference type="ARBA" id="ARBA00048359"/>
    </source>
</evidence>
<evidence type="ECO:0000259" key="10">
    <source>
        <dbReference type="Pfam" id="PF00133"/>
    </source>
</evidence>
<keyword evidence="6 9" id="KW-0030">Aminoacyl-tRNA synthetase</keyword>
<dbReference type="NCBIfam" id="TIGR00392">
    <property type="entry name" value="ileS"/>
    <property type="match status" value="1"/>
</dbReference>
<dbReference type="PATRIC" id="fig|228908.8.peg.235"/>
<dbReference type="Gene3D" id="3.40.50.620">
    <property type="entry name" value="HUPs"/>
    <property type="match status" value="3"/>
</dbReference>
<dbReference type="PRINTS" id="PR00984">
    <property type="entry name" value="TRNASYNTHILE"/>
</dbReference>
<gene>
    <name evidence="12" type="ordered locus">NEQ230</name>
</gene>
<proteinExistence type="inferred from homology"/>
<dbReference type="InterPro" id="IPR023586">
    <property type="entry name" value="Ile-tRNA-ligase_type2"/>
</dbReference>
<dbReference type="GO" id="GO:0005737">
    <property type="term" value="C:cytoplasm"/>
    <property type="evidence" value="ECO:0007669"/>
    <property type="project" value="UniProtKB-UniRule"/>
</dbReference>
<dbReference type="SUPFAM" id="SSF50677">
    <property type="entry name" value="ValRS/IleRS/LeuRS editing domain"/>
    <property type="match status" value="1"/>
</dbReference>
<dbReference type="EC" id="6.1.1.5" evidence="1 8"/>
<comment type="catalytic activity">
    <reaction evidence="7">
        <text>tRNA(Ile) + L-isoleucine + ATP = L-isoleucyl-tRNA(Ile) + AMP + diphosphate</text>
        <dbReference type="Rhea" id="RHEA:11060"/>
        <dbReference type="Rhea" id="RHEA-COMP:9666"/>
        <dbReference type="Rhea" id="RHEA-COMP:9695"/>
        <dbReference type="ChEBI" id="CHEBI:30616"/>
        <dbReference type="ChEBI" id="CHEBI:33019"/>
        <dbReference type="ChEBI" id="CHEBI:58045"/>
        <dbReference type="ChEBI" id="CHEBI:78442"/>
        <dbReference type="ChEBI" id="CHEBI:78528"/>
        <dbReference type="ChEBI" id="CHEBI:456215"/>
        <dbReference type="EC" id="6.1.1.5"/>
    </reaction>
</comment>
<evidence type="ECO:0000313" key="13">
    <source>
        <dbReference type="Proteomes" id="UP000000578"/>
    </source>
</evidence>
<dbReference type="InterPro" id="IPR033709">
    <property type="entry name" value="Anticodon_Ile_ABEc"/>
</dbReference>
<evidence type="ECO:0000256" key="4">
    <source>
        <dbReference type="ARBA" id="ARBA00022840"/>
    </source>
</evidence>
<dbReference type="Proteomes" id="UP000000578">
    <property type="component" value="Chromosome"/>
</dbReference>
<sequence>MYSPEIEKQILEYWKSIGLTHRLLAKSLKSGKKWSYLDGPPFANDDIHVGHAWGRALRDSEIRYRLMRGYKIYVRPGFDTHGLPIEVKLEKEHGFTNKDDIIKYGVDKFIEEARQFAYKNINKQISSFKRLGVLADYDNPYFTYDNNYIERIWKIIKKAWEEGLLYKGKYVVHWCPRCQTALAPNYEVIYKEVEDPSIFVKFPLKNEDAYLLIWTTTPWTLPYNLGVMVNPNATYVLVELENGEKLYIAKDRLIVLVTLGHKYKILKEVQGKDLEGLEYYPPFYEEWKEIYDELKKQYKNVHTVWLSEEYVSLEEGTGLVHAAPGCGPEDFEVGLKYNVPPFNDLKEDGSFVREPFKGWVAKKDDDKFIELLEKKGLLFHKDKIKHNYPVCERCKSKLIFRVTEEWYWKVTAYKNKMIEEASKVNWVPEKAKRAMLQWLSNIRDWAISRQRFWGIPLPIWKCENNHYLVISSKEELEKYSGLTLKRFIIIVKHKELDKDYIKTHFGDFIETDDVESVIEKEKEAIILTNRDANELEQKLKEKYYVYRFGGDSYTILRVYSYDLHKPWIDNIEIKCPVCGRPMKREPDVLDVWLDSGGAFYATFDNEEAYKIFYPFDFILEGWDQIRGWFYSLLGEGVLYTNQSPYKNVYVSGFVLDEQGRKMSKSLGNFIYARELMEKYGADAVRLFTIQATGPYQDLILRIDGIKEKQSNLNILYNIVKYYFDQKEYLKVNPEPKKLNIVDQYVIYKINKAIEETINYFENYQIWKAPKPLEEFWLELSRFYIKVNRERIEKSKDDAATILYVLKYSLDKLIRAIAPIIPFSAEYLYQKMRDELGYKEESVHLLPYPEPEKIEFQYLEEIEIMKKVIEMANSLRNKHGIGIRWPLPKLYISKQLPKEIEEILKEVLNVKEIVYTKEGIDDVIVNDIEVGLSFKLDSNLIREGLIRETIRRIQEARKKLKLKKYQPIKLKIEGIDYKGFEDLIKNRVNAEFSENEEWDLVEEYNIKGHKVKIFVKK</sequence>
<evidence type="ECO:0000256" key="3">
    <source>
        <dbReference type="ARBA" id="ARBA00022741"/>
    </source>
</evidence>
<dbReference type="GO" id="GO:0004822">
    <property type="term" value="F:isoleucine-tRNA ligase activity"/>
    <property type="evidence" value="ECO:0007669"/>
    <property type="project" value="UniProtKB-UniRule"/>
</dbReference>
<dbReference type="PROSITE" id="PS00178">
    <property type="entry name" value="AA_TRNA_LIGASE_I"/>
    <property type="match status" value="1"/>
</dbReference>
<protein>
    <recommendedName>
        <fullName evidence="1 8">Isoleucine--tRNA ligase</fullName>
        <ecNumber evidence="1 8">6.1.1.5</ecNumber>
    </recommendedName>
</protein>
<feature type="domain" description="Aminoacyl-tRNA synthetase class Ia" evidence="10">
    <location>
        <begin position="582"/>
        <end position="693"/>
    </location>
</feature>
<dbReference type="GO" id="GO:0002161">
    <property type="term" value="F:aminoacyl-tRNA deacylase activity"/>
    <property type="evidence" value="ECO:0007669"/>
    <property type="project" value="InterPro"/>
</dbReference>
<dbReference type="InterPro" id="IPR009080">
    <property type="entry name" value="tRNAsynth_Ia_anticodon-bd"/>
</dbReference>
<evidence type="ECO:0000256" key="6">
    <source>
        <dbReference type="ARBA" id="ARBA00023146"/>
    </source>
</evidence>
<dbReference type="InterPro" id="IPR002300">
    <property type="entry name" value="aa-tRNA-synth_Ia"/>
</dbReference>
<evidence type="ECO:0000256" key="1">
    <source>
        <dbReference type="ARBA" id="ARBA00013165"/>
    </source>
</evidence>
<evidence type="ECO:0000313" key="12">
    <source>
        <dbReference type="EMBL" id="AAR39083.1"/>
    </source>
</evidence>
<name>Q74NE3_NANEQ</name>
<feature type="domain" description="Methionyl/Valyl/Leucyl/Isoleucyl-tRNA synthetase anticodon-binding" evidence="11">
    <location>
        <begin position="742"/>
        <end position="887"/>
    </location>
</feature>
<evidence type="ECO:0000259" key="11">
    <source>
        <dbReference type="Pfam" id="PF08264"/>
    </source>
</evidence>
<dbReference type="Pfam" id="PF08264">
    <property type="entry name" value="Anticodon_1"/>
    <property type="match status" value="1"/>
</dbReference>
<dbReference type="GO" id="GO:0000049">
    <property type="term" value="F:tRNA binding"/>
    <property type="evidence" value="ECO:0007669"/>
    <property type="project" value="InterPro"/>
</dbReference>
<dbReference type="InterPro" id="IPR013155">
    <property type="entry name" value="M/V/L/I-tRNA-synth_anticd-bd"/>
</dbReference>
<reference evidence="12 13" key="1">
    <citation type="journal article" date="2003" name="Proc. Natl. Acad. Sci. U.S.A.">
        <title>The genome of Nanoarchaeum equitans: insights into early archaeal evolution and derived parasitism.</title>
        <authorList>
            <person name="Waters E."/>
            <person name="Hohn M.J."/>
            <person name="Ahel I."/>
            <person name="Graham D.E."/>
            <person name="Adams M.D."/>
            <person name="Barnstead M."/>
            <person name="Beeson K.Y."/>
            <person name="Bibbs L."/>
            <person name="Bolanos R."/>
            <person name="Keller M."/>
            <person name="Kretz K."/>
            <person name="Lin X."/>
            <person name="Mathur E."/>
            <person name="Ni J."/>
            <person name="Podar M."/>
            <person name="Richardson T."/>
            <person name="Sutton G.G."/>
            <person name="Simon M."/>
            <person name="Soll D."/>
            <person name="Stetter K.O."/>
            <person name="Short J.M."/>
            <person name="Noordewier M."/>
        </authorList>
    </citation>
    <scope>NUCLEOTIDE SEQUENCE [LARGE SCALE GENOMIC DNA]</scope>
    <source>
        <strain evidence="12 13">Kin4-M</strain>
    </source>
</reference>
<dbReference type="BioCyc" id="NEQU228908:GJB6-246-MONOMER"/>
<evidence type="ECO:0000256" key="9">
    <source>
        <dbReference type="RuleBase" id="RU363035"/>
    </source>
</evidence>
<dbReference type="InterPro" id="IPR002301">
    <property type="entry name" value="Ile-tRNA-ligase"/>
</dbReference>
<comment type="similarity">
    <text evidence="9">Belongs to the class-I aminoacyl-tRNA synthetase family.</text>
</comment>
<dbReference type="GO" id="GO:0006428">
    <property type="term" value="P:isoleucyl-tRNA aminoacylation"/>
    <property type="evidence" value="ECO:0007669"/>
    <property type="project" value="UniProtKB-UniRule"/>
</dbReference>
<dbReference type="SUPFAM" id="SSF52374">
    <property type="entry name" value="Nucleotidylyl transferase"/>
    <property type="match status" value="1"/>
</dbReference>
<dbReference type="SUPFAM" id="SSF47323">
    <property type="entry name" value="Anticodon-binding domain of a subclass of class I aminoacyl-tRNA synthetases"/>
    <property type="match status" value="1"/>
</dbReference>
<dbReference type="PANTHER" id="PTHR42780">
    <property type="entry name" value="SOLEUCYL-TRNA SYNTHETASE"/>
    <property type="match status" value="1"/>
</dbReference>
<keyword evidence="2 9" id="KW-0436">Ligase</keyword>
<dbReference type="InterPro" id="IPR009008">
    <property type="entry name" value="Val/Leu/Ile-tRNA-synth_edit"/>
</dbReference>
<dbReference type="AlphaFoldDB" id="Q74NE3"/>
<dbReference type="Pfam" id="PF00133">
    <property type="entry name" value="tRNA-synt_1"/>
    <property type="match status" value="2"/>
</dbReference>